<comment type="caution">
    <text evidence="2">The sequence shown here is derived from an EMBL/GenBank/DDBJ whole genome shotgun (WGS) entry which is preliminary data.</text>
</comment>
<protein>
    <submittedName>
        <fullName evidence="2">Uncharacterized protein</fullName>
    </submittedName>
</protein>
<evidence type="ECO:0000313" key="3">
    <source>
        <dbReference type="Proteomes" id="UP001595478"/>
    </source>
</evidence>
<feature type="signal peptide" evidence="1">
    <location>
        <begin position="1"/>
        <end position="23"/>
    </location>
</feature>
<reference evidence="3" key="1">
    <citation type="journal article" date="2019" name="Int. J. Syst. Evol. Microbiol.">
        <title>The Global Catalogue of Microorganisms (GCM) 10K type strain sequencing project: providing services to taxonomists for standard genome sequencing and annotation.</title>
        <authorList>
            <consortium name="The Broad Institute Genomics Platform"/>
            <consortium name="The Broad Institute Genome Sequencing Center for Infectious Disease"/>
            <person name="Wu L."/>
            <person name="Ma J."/>
        </authorList>
    </citation>
    <scope>NUCLEOTIDE SEQUENCE [LARGE SCALE GENOMIC DNA]</scope>
    <source>
        <strain evidence="3">KCTC 52473</strain>
    </source>
</reference>
<dbReference type="RefSeq" id="WP_376921325.1">
    <property type="nucleotide sequence ID" value="NZ_JBHRSW010000047.1"/>
</dbReference>
<sequence length="175" mass="19284">MKKCLSIFLALSLAGLLSGAAFANGNTERKTRISPPKLFGPTSLFTDAESHTISLDENRFFSVQAPTVEKDLPVSKADRLLNALLKDLPNDLPLGDRYKWQHISTSPGLISAYQSTFRMGYSQRFKGTRNAFYSLGLVWLRPSDTSISWNAASLSSNTANTGSSKFLSFSFQSNF</sequence>
<keyword evidence="1" id="KW-0732">Signal</keyword>
<evidence type="ECO:0000256" key="1">
    <source>
        <dbReference type="SAM" id="SignalP"/>
    </source>
</evidence>
<organism evidence="2 3">
    <name type="scientific">Agaribacter flavus</name>
    <dbReference type="NCBI Taxonomy" id="1902781"/>
    <lineage>
        <taxon>Bacteria</taxon>
        <taxon>Pseudomonadati</taxon>
        <taxon>Pseudomonadota</taxon>
        <taxon>Gammaproteobacteria</taxon>
        <taxon>Alteromonadales</taxon>
        <taxon>Alteromonadaceae</taxon>
        <taxon>Agaribacter</taxon>
    </lineage>
</organism>
<proteinExistence type="predicted"/>
<gene>
    <name evidence="2" type="ORF">ACFOHL_16435</name>
</gene>
<dbReference type="Proteomes" id="UP001595478">
    <property type="component" value="Unassembled WGS sequence"/>
</dbReference>
<accession>A0ABV7FS79</accession>
<feature type="chain" id="PRO_5047341829" evidence="1">
    <location>
        <begin position="24"/>
        <end position="175"/>
    </location>
</feature>
<keyword evidence="3" id="KW-1185">Reference proteome</keyword>
<evidence type="ECO:0000313" key="2">
    <source>
        <dbReference type="EMBL" id="MFC3123212.1"/>
    </source>
</evidence>
<dbReference type="EMBL" id="JBHRSW010000047">
    <property type="protein sequence ID" value="MFC3123212.1"/>
    <property type="molecule type" value="Genomic_DNA"/>
</dbReference>
<name>A0ABV7FS79_9ALTE</name>